<reference evidence="2 3" key="1">
    <citation type="journal article" date="2014" name="PLoS ONE">
        <title>Global Analysis of Gene Expression Profiles in Physic Nut (Jatropha curcas L.) Seedlings Exposed to Salt Stress.</title>
        <authorList>
            <person name="Zhang L."/>
            <person name="Zhang C."/>
            <person name="Wu P."/>
            <person name="Chen Y."/>
            <person name="Li M."/>
            <person name="Jiang H."/>
            <person name="Wu G."/>
        </authorList>
    </citation>
    <scope>NUCLEOTIDE SEQUENCE [LARGE SCALE GENOMIC DNA]</scope>
    <source>
        <strain evidence="3">cv. GZQX0401</strain>
        <tissue evidence="2">Young leaves</tissue>
    </source>
</reference>
<name>A0A067JT74_JATCU</name>
<feature type="compositionally biased region" description="Polar residues" evidence="1">
    <location>
        <begin position="56"/>
        <end position="68"/>
    </location>
</feature>
<sequence>MADDIGGEPEFSQAQIRTIAQIVAAALAQDRAQNQTSPPSSSQPVVEERQTLDPVSDNQTSMGNTTPVENDMLKQLAELKERFDKMAAMKEKDPATNFHITEYVLHPSSSTSFKTFKHTIFEGDNDPRSHLSEFLRVSQMNRYNEEDVLRAFSQKLHKDYRRWYDGLDEEVQKNRIKLQTAFLKHFKTDESDEFGLRDLEKASTESEWLKKISKFEDFLGIGDEASKLVQEQKGKARILQSVLAAEDAEEVERKALKPAEEKIEATSGGRRRRCRCR</sequence>
<evidence type="ECO:0000313" key="3">
    <source>
        <dbReference type="Proteomes" id="UP000027138"/>
    </source>
</evidence>
<dbReference type="OrthoDB" id="1750196at2759"/>
<organism evidence="2 3">
    <name type="scientific">Jatropha curcas</name>
    <name type="common">Barbados nut</name>
    <dbReference type="NCBI Taxonomy" id="180498"/>
    <lineage>
        <taxon>Eukaryota</taxon>
        <taxon>Viridiplantae</taxon>
        <taxon>Streptophyta</taxon>
        <taxon>Embryophyta</taxon>
        <taxon>Tracheophyta</taxon>
        <taxon>Spermatophyta</taxon>
        <taxon>Magnoliopsida</taxon>
        <taxon>eudicotyledons</taxon>
        <taxon>Gunneridae</taxon>
        <taxon>Pentapetalae</taxon>
        <taxon>rosids</taxon>
        <taxon>fabids</taxon>
        <taxon>Malpighiales</taxon>
        <taxon>Euphorbiaceae</taxon>
        <taxon>Crotonoideae</taxon>
        <taxon>Jatropheae</taxon>
        <taxon>Jatropha</taxon>
    </lineage>
</organism>
<evidence type="ECO:0008006" key="4">
    <source>
        <dbReference type="Google" id="ProtNLM"/>
    </source>
</evidence>
<evidence type="ECO:0000256" key="1">
    <source>
        <dbReference type="SAM" id="MobiDB-lite"/>
    </source>
</evidence>
<accession>A0A067JT74</accession>
<evidence type="ECO:0000313" key="2">
    <source>
        <dbReference type="EMBL" id="KDP23190.1"/>
    </source>
</evidence>
<dbReference type="EMBL" id="KK915230">
    <property type="protein sequence ID" value="KDP23190.1"/>
    <property type="molecule type" value="Genomic_DNA"/>
</dbReference>
<protein>
    <recommendedName>
        <fullName evidence="4">Retrotransposon gag domain-containing protein</fullName>
    </recommendedName>
</protein>
<keyword evidence="3" id="KW-1185">Reference proteome</keyword>
<feature type="region of interest" description="Disordered" evidence="1">
    <location>
        <begin position="28"/>
        <end position="68"/>
    </location>
</feature>
<proteinExistence type="predicted"/>
<dbReference type="AlphaFoldDB" id="A0A067JT74"/>
<dbReference type="Proteomes" id="UP000027138">
    <property type="component" value="Unassembled WGS sequence"/>
</dbReference>
<feature type="compositionally biased region" description="Low complexity" evidence="1">
    <location>
        <begin position="33"/>
        <end position="44"/>
    </location>
</feature>
<gene>
    <name evidence="2" type="ORF">JCGZ_00339</name>
</gene>